<evidence type="ECO:0000313" key="1">
    <source>
        <dbReference type="EMBL" id="JAH21304.1"/>
    </source>
</evidence>
<proteinExistence type="predicted"/>
<accession>A0A0E9QWV2</accession>
<organism evidence="1">
    <name type="scientific">Anguilla anguilla</name>
    <name type="common">European freshwater eel</name>
    <name type="synonym">Muraena anguilla</name>
    <dbReference type="NCBI Taxonomy" id="7936"/>
    <lineage>
        <taxon>Eukaryota</taxon>
        <taxon>Metazoa</taxon>
        <taxon>Chordata</taxon>
        <taxon>Craniata</taxon>
        <taxon>Vertebrata</taxon>
        <taxon>Euteleostomi</taxon>
        <taxon>Actinopterygii</taxon>
        <taxon>Neopterygii</taxon>
        <taxon>Teleostei</taxon>
        <taxon>Anguilliformes</taxon>
        <taxon>Anguillidae</taxon>
        <taxon>Anguilla</taxon>
    </lineage>
</organism>
<reference evidence="1" key="1">
    <citation type="submission" date="2014-11" db="EMBL/GenBank/DDBJ databases">
        <authorList>
            <person name="Amaro Gonzalez C."/>
        </authorList>
    </citation>
    <scope>NUCLEOTIDE SEQUENCE</scope>
</reference>
<reference evidence="1" key="2">
    <citation type="journal article" date="2015" name="Fish Shellfish Immunol.">
        <title>Early steps in the European eel (Anguilla anguilla)-Vibrio vulnificus interaction in the gills: Role of the RtxA13 toxin.</title>
        <authorList>
            <person name="Callol A."/>
            <person name="Pajuelo D."/>
            <person name="Ebbesson L."/>
            <person name="Teles M."/>
            <person name="MacKenzie S."/>
            <person name="Amaro C."/>
        </authorList>
    </citation>
    <scope>NUCLEOTIDE SEQUENCE</scope>
</reference>
<dbReference type="AlphaFoldDB" id="A0A0E9QWV2"/>
<name>A0A0E9QWV2_ANGAN</name>
<protein>
    <submittedName>
        <fullName evidence="1">Uncharacterized protein</fullName>
    </submittedName>
</protein>
<dbReference type="EMBL" id="GBXM01087273">
    <property type="protein sequence ID" value="JAH21304.1"/>
    <property type="molecule type" value="Transcribed_RNA"/>
</dbReference>
<sequence length="21" mass="2544">MVWLLVYQFRNSSTHLLTHTP</sequence>